<dbReference type="RefSeq" id="WP_151079354.1">
    <property type="nucleotide sequence ID" value="NZ_CP047647.1"/>
</dbReference>
<organism evidence="1 2">
    <name type="scientific">Hymenobacter busanensis</name>
    <dbReference type="NCBI Taxonomy" id="2607656"/>
    <lineage>
        <taxon>Bacteria</taxon>
        <taxon>Pseudomonadati</taxon>
        <taxon>Bacteroidota</taxon>
        <taxon>Cytophagia</taxon>
        <taxon>Cytophagales</taxon>
        <taxon>Hymenobacteraceae</taxon>
        <taxon>Hymenobacter</taxon>
    </lineage>
</organism>
<evidence type="ECO:0000313" key="1">
    <source>
        <dbReference type="EMBL" id="KAA9332413.1"/>
    </source>
</evidence>
<dbReference type="AlphaFoldDB" id="A0A7L5A0J5"/>
<keyword evidence="2" id="KW-1185">Reference proteome</keyword>
<protein>
    <submittedName>
        <fullName evidence="1">Uncharacterized protein</fullName>
    </submittedName>
</protein>
<comment type="caution">
    <text evidence="1">The sequence shown here is derived from an EMBL/GenBank/DDBJ whole genome shotgun (WGS) entry which is preliminary data.</text>
</comment>
<reference evidence="1 2" key="1">
    <citation type="submission" date="2019-09" db="EMBL/GenBank/DDBJ databases">
        <title>Genome sequence of Hymenobacter sp. M3.</title>
        <authorList>
            <person name="Srinivasan S."/>
        </authorList>
    </citation>
    <scope>NUCLEOTIDE SEQUENCE [LARGE SCALE GENOMIC DNA]</scope>
    <source>
        <strain evidence="1 2">M3</strain>
    </source>
</reference>
<proteinExistence type="predicted"/>
<evidence type="ECO:0000313" key="2">
    <source>
        <dbReference type="Proteomes" id="UP000326380"/>
    </source>
</evidence>
<name>A0A7L5A0J5_9BACT</name>
<gene>
    <name evidence="1" type="ORF">F0P96_13145</name>
</gene>
<dbReference type="Proteomes" id="UP000326380">
    <property type="component" value="Unassembled WGS sequence"/>
</dbReference>
<accession>A0A7L5A0J5</accession>
<dbReference type="EMBL" id="VTWU01000004">
    <property type="protein sequence ID" value="KAA9332413.1"/>
    <property type="molecule type" value="Genomic_DNA"/>
</dbReference>
<sequence>MPRTTLLFHQKAELVHTIIDTFGIVVAELNFFPNERVLYVRWHGHLTSEEVIRVAEATLPWHQQLHPLGILNDKRSTSGDWGEAMHWLEYEWVPVAKKNGLRVFAYVLDADMQVSLGNAQVLDQLQQELDLRVFYSVPAAWRWLRQRTMPLLVAPAA</sequence>